<feature type="transmembrane region" description="Helical" evidence="8">
    <location>
        <begin position="1025"/>
        <end position="1045"/>
    </location>
</feature>
<feature type="compositionally biased region" description="Polar residues" evidence="7">
    <location>
        <begin position="1"/>
        <end position="10"/>
    </location>
</feature>
<dbReference type="RefSeq" id="XP_045260165.1">
    <property type="nucleotide sequence ID" value="XM_045410210.1"/>
</dbReference>
<feature type="transmembrane region" description="Helical" evidence="8">
    <location>
        <begin position="962"/>
        <end position="981"/>
    </location>
</feature>
<feature type="transmembrane region" description="Helical" evidence="8">
    <location>
        <begin position="782"/>
        <end position="799"/>
    </location>
</feature>
<dbReference type="PROSITE" id="PS00217">
    <property type="entry name" value="SUGAR_TRANSPORT_2"/>
    <property type="match status" value="1"/>
</dbReference>
<dbReference type="FunFam" id="1.20.1250.20:FF:000078">
    <property type="entry name" value="MFS maltose transporter, putative"/>
    <property type="match status" value="1"/>
</dbReference>
<dbReference type="GO" id="GO:0003677">
    <property type="term" value="F:DNA binding"/>
    <property type="evidence" value="ECO:0007669"/>
    <property type="project" value="InterPro"/>
</dbReference>
<keyword evidence="11" id="KW-1185">Reference proteome</keyword>
<dbReference type="PROSITE" id="PS50850">
    <property type="entry name" value="MFS"/>
    <property type="match status" value="1"/>
</dbReference>
<feature type="transmembrane region" description="Helical" evidence="8">
    <location>
        <begin position="1124"/>
        <end position="1145"/>
    </location>
</feature>
<accession>A0A8H4FGK4</accession>
<comment type="subcellular location">
    <subcellularLocation>
        <location evidence="1">Membrane</location>
        <topology evidence="1">Multi-pass membrane protein</topology>
    </subcellularLocation>
</comment>
<dbReference type="Pfam" id="PF00083">
    <property type="entry name" value="Sugar_tr"/>
    <property type="match status" value="1"/>
</dbReference>
<feature type="compositionally biased region" description="Polar residues" evidence="7">
    <location>
        <begin position="33"/>
        <end position="49"/>
    </location>
</feature>
<evidence type="ECO:0000313" key="11">
    <source>
        <dbReference type="Proteomes" id="UP000613401"/>
    </source>
</evidence>
<dbReference type="SUPFAM" id="SSF103473">
    <property type="entry name" value="MFS general substrate transporter"/>
    <property type="match status" value="1"/>
</dbReference>
<reference evidence="10" key="1">
    <citation type="journal article" date="2020" name="Phytopathology">
        <title>Genome sequence and comparative analysis of Colletotrichum gloeosporioides isolated from Liriodendron leaves.</title>
        <authorList>
            <person name="Fu F.F."/>
            <person name="Hao Z."/>
            <person name="Wang P."/>
            <person name="Lu Y."/>
            <person name="Xue L.J."/>
            <person name="Wei G."/>
            <person name="Tian Y."/>
            <person name="Baishi H."/>
            <person name="Xu H."/>
            <person name="Shi J."/>
            <person name="Cheng T."/>
            <person name="Wang G."/>
            <person name="Yi Y."/>
            <person name="Chen J."/>
        </authorList>
    </citation>
    <scope>NUCLEOTIDE SEQUENCE</scope>
    <source>
        <strain evidence="10">Lc1</strain>
    </source>
</reference>
<dbReference type="EMBL" id="WVTB01000071">
    <property type="protein sequence ID" value="KAF3801006.1"/>
    <property type="molecule type" value="Genomic_DNA"/>
</dbReference>
<evidence type="ECO:0000256" key="7">
    <source>
        <dbReference type="SAM" id="MobiDB-lite"/>
    </source>
</evidence>
<dbReference type="CDD" id="cd12148">
    <property type="entry name" value="fungal_TF_MHR"/>
    <property type="match status" value="1"/>
</dbReference>
<dbReference type="Proteomes" id="UP000613401">
    <property type="component" value="Unassembled WGS sequence"/>
</dbReference>
<sequence>MFKFINTTDGRPQKRKQAQHACETCRKRKVSPTRPTQWPSLMLAPQTSRDGPLAGADVNRPIGAHLSLMTAVGMFRKNNAVASPPKTPDSESARGTARPRPARRPSDAISAAVLAVPRPTPAQARPPPSPTTTDSRDRSRRSVDAQEPPSRHQAVDDDHGQHDDARFVGDLNPEGAFLADSPGTSRGYAESNSVGVWYSRRNVRGNEISTEVASAVSADHAEHQFLAVLPRRAYYEKLEKIYLRDVHRIFPVLNLDILKKPVSTTSQILCKQAICLAAGSSPSAKPFLSLGEDSTIILTYPEFAQRLSSAIRKAIGLGLVKDRVQTTAILVILSLYTHFSEDRHLSAELAAQAVSNAQTVGLHLQNPPARNDDPAYLTRLFCCVWATDILTAAFHGRPVMIHERDLGRDVQACIREQDSCFRLFLDIVALLGRIIDLYRPAQKTSSCLVMEDLPSFECLVERAHALRVDSRLLGSLELLYHAIAILSCRVPVGPSPSEHASLAYTRQSLSAIKVTTIVEDFGASLSYMTFVPYAVSLSLRVAYRELRSCKVPMLTVRSRRQLQAICRILRDLGGMFRSALVMVDLAEQVLQEMDQVCSNAANKQDEQGANGTNAANTPHQEGAPDQQGPEAGNNTVVSTFPEQQGDLIATFDPSFYEGPAGLDVFEYFDPSFDLNAIDAILGGDAPPEFGNMAPMPWRQHKWPLFYCLVSLIGAFAYGYDTIYYTGIQGMAPFIRDYGHQKPDGTYELGTTFLSVTASLIYVGEFCGALFTAPINDRWGRKAVFASASVCIVAGAIVQVCSFGNYGVFCLGRVLIGLGIGQFTATCLIYISEVAPAQIRGPALMMFQFMQSWAQFAVACITQGTSNIDNAASYHIPMGLLVVLPTAMLICLPFIPETPVWYSYKGHHDKAEKALRKINRGVPNYDATNELQLINEQVRLEFESTADSTWISLLSDPIERRKLIFSCGAMFAQQINGIQFWYTYGVVFAQSIGVAQPFTINTITNVIQIFAVGASVLLGNKIRRRTNLLICTLGMFVSLIAVGGLGTTNPGGPFSEGVGTAIVVFAYINIVCFNFSIGTLSYTIASEMAVGRNRNKITACAIGVFFFTVWLMVFVSPYLYYTANLGPMLGFVYAGTTLFTLAYVWFCVGETTGRTNADIDRLFSEKIPVRMWDSYIFQNAEAKSDGIVEQVETHGMVQKSMA</sequence>
<keyword evidence="3 8" id="KW-0812">Transmembrane</keyword>
<feature type="transmembrane region" description="Helical" evidence="8">
    <location>
        <begin position="702"/>
        <end position="719"/>
    </location>
</feature>
<feature type="region of interest" description="Disordered" evidence="7">
    <location>
        <begin position="78"/>
        <end position="174"/>
    </location>
</feature>
<feature type="transmembrane region" description="Helical" evidence="8">
    <location>
        <begin position="751"/>
        <end position="770"/>
    </location>
</feature>
<feature type="compositionally biased region" description="Basic and acidic residues" evidence="7">
    <location>
        <begin position="134"/>
        <end position="167"/>
    </location>
</feature>
<evidence type="ECO:0000256" key="8">
    <source>
        <dbReference type="SAM" id="Phobius"/>
    </source>
</evidence>
<feature type="region of interest" description="Disordered" evidence="7">
    <location>
        <begin position="602"/>
        <end position="637"/>
    </location>
</feature>
<name>A0A8H4FGK4_COLGL</name>
<comment type="caution">
    <text evidence="10">The sequence shown here is derived from an EMBL/GenBank/DDBJ whole genome shotgun (WGS) entry which is preliminary data.</text>
</comment>
<feature type="compositionally biased region" description="Pro residues" evidence="7">
    <location>
        <begin position="118"/>
        <end position="130"/>
    </location>
</feature>
<evidence type="ECO:0000313" key="10">
    <source>
        <dbReference type="EMBL" id="KAF3801006.1"/>
    </source>
</evidence>
<feature type="domain" description="Major facilitator superfamily (MFS) profile" evidence="9">
    <location>
        <begin position="706"/>
        <end position="1151"/>
    </location>
</feature>
<dbReference type="InterPro" id="IPR036259">
    <property type="entry name" value="MFS_trans_sf"/>
</dbReference>
<evidence type="ECO:0000259" key="9">
    <source>
        <dbReference type="PROSITE" id="PS50850"/>
    </source>
</evidence>
<dbReference type="AlphaFoldDB" id="A0A8H4FGK4"/>
<dbReference type="GO" id="GO:0016020">
    <property type="term" value="C:membrane"/>
    <property type="evidence" value="ECO:0007669"/>
    <property type="project" value="UniProtKB-SubCell"/>
</dbReference>
<dbReference type="GeneID" id="69017413"/>
<protein>
    <submittedName>
        <fullName evidence="10">Hexose transporter HXT9</fullName>
    </submittedName>
</protein>
<evidence type="ECO:0000256" key="2">
    <source>
        <dbReference type="ARBA" id="ARBA00010992"/>
    </source>
</evidence>
<evidence type="ECO:0000256" key="4">
    <source>
        <dbReference type="ARBA" id="ARBA00022989"/>
    </source>
</evidence>
<feature type="transmembrane region" description="Helical" evidence="8">
    <location>
        <begin position="1001"/>
        <end position="1018"/>
    </location>
</feature>
<dbReference type="InterPro" id="IPR007219">
    <property type="entry name" value="XnlR_reg_dom"/>
</dbReference>
<dbReference type="PANTHER" id="PTHR48022">
    <property type="entry name" value="PLASTIDIC GLUCOSE TRANSPORTER 4"/>
    <property type="match status" value="1"/>
</dbReference>
<dbReference type="PANTHER" id="PTHR48022:SF77">
    <property type="entry name" value="MAJOR FACILITATOR SUPERFAMILY (MFS) PROFILE DOMAIN-CONTAINING PROTEIN"/>
    <property type="match status" value="1"/>
</dbReference>
<dbReference type="InterPro" id="IPR050360">
    <property type="entry name" value="MFS_Sugar_Transporters"/>
</dbReference>
<keyword evidence="6" id="KW-0539">Nucleus</keyword>
<feature type="transmembrane region" description="Helical" evidence="8">
    <location>
        <begin position="805"/>
        <end position="830"/>
    </location>
</feature>
<keyword evidence="4 8" id="KW-1133">Transmembrane helix</keyword>
<gene>
    <name evidence="10" type="ORF">GCG54_00010284</name>
</gene>
<feature type="transmembrane region" description="Helical" evidence="8">
    <location>
        <begin position="1057"/>
        <end position="1084"/>
    </location>
</feature>
<feature type="region of interest" description="Disordered" evidence="7">
    <location>
        <begin position="1"/>
        <end position="53"/>
    </location>
</feature>
<dbReference type="Gene3D" id="1.20.1250.20">
    <property type="entry name" value="MFS general substrate transporter like domains"/>
    <property type="match status" value="1"/>
</dbReference>
<dbReference type="InterPro" id="IPR005828">
    <property type="entry name" value="MFS_sugar_transport-like"/>
</dbReference>
<dbReference type="InterPro" id="IPR020846">
    <property type="entry name" value="MFS_dom"/>
</dbReference>
<evidence type="ECO:0000256" key="3">
    <source>
        <dbReference type="ARBA" id="ARBA00022692"/>
    </source>
</evidence>
<dbReference type="GO" id="GO:0005351">
    <property type="term" value="F:carbohydrate:proton symporter activity"/>
    <property type="evidence" value="ECO:0007669"/>
    <property type="project" value="TreeGrafter"/>
</dbReference>
<dbReference type="GO" id="GO:0008270">
    <property type="term" value="F:zinc ion binding"/>
    <property type="evidence" value="ECO:0007669"/>
    <property type="project" value="InterPro"/>
</dbReference>
<evidence type="ECO:0000256" key="1">
    <source>
        <dbReference type="ARBA" id="ARBA00004141"/>
    </source>
</evidence>
<dbReference type="InterPro" id="IPR005829">
    <property type="entry name" value="Sugar_transporter_CS"/>
</dbReference>
<dbReference type="GO" id="GO:0006351">
    <property type="term" value="P:DNA-templated transcription"/>
    <property type="evidence" value="ECO:0007669"/>
    <property type="project" value="InterPro"/>
</dbReference>
<evidence type="ECO:0000256" key="6">
    <source>
        <dbReference type="ARBA" id="ARBA00023242"/>
    </source>
</evidence>
<organism evidence="10 11">
    <name type="scientific">Colletotrichum gloeosporioides</name>
    <name type="common">Anthracnose fungus</name>
    <name type="synonym">Glomerella cingulata</name>
    <dbReference type="NCBI Taxonomy" id="474922"/>
    <lineage>
        <taxon>Eukaryota</taxon>
        <taxon>Fungi</taxon>
        <taxon>Dikarya</taxon>
        <taxon>Ascomycota</taxon>
        <taxon>Pezizomycotina</taxon>
        <taxon>Sordariomycetes</taxon>
        <taxon>Hypocreomycetidae</taxon>
        <taxon>Glomerellales</taxon>
        <taxon>Glomerellaceae</taxon>
        <taxon>Colletotrichum</taxon>
        <taxon>Colletotrichum gloeosporioides species complex</taxon>
    </lineage>
</organism>
<evidence type="ECO:0000256" key="5">
    <source>
        <dbReference type="ARBA" id="ARBA00023136"/>
    </source>
</evidence>
<proteinExistence type="inferred from homology"/>
<reference evidence="10" key="2">
    <citation type="submission" date="2020-03" db="EMBL/GenBank/DDBJ databases">
        <authorList>
            <person name="Fu F.-F."/>
            <person name="Chen J."/>
        </authorList>
    </citation>
    <scope>NUCLEOTIDE SEQUENCE</scope>
    <source>
        <strain evidence="10">Lc1</strain>
    </source>
</reference>
<dbReference type="Pfam" id="PF04082">
    <property type="entry name" value="Fungal_trans"/>
    <property type="match status" value="1"/>
</dbReference>
<comment type="similarity">
    <text evidence="2">Belongs to the major facilitator superfamily. Sugar transporter (TC 2.A.1.1) family.</text>
</comment>
<keyword evidence="5 8" id="KW-0472">Membrane</keyword>
<feature type="transmembrane region" description="Helical" evidence="8">
    <location>
        <begin position="1096"/>
        <end position="1118"/>
    </location>
</feature>
<feature type="transmembrane region" description="Helical" evidence="8">
    <location>
        <begin position="875"/>
        <end position="894"/>
    </location>
</feature>
<feature type="compositionally biased region" description="Polar residues" evidence="7">
    <location>
        <begin position="602"/>
        <end position="619"/>
    </location>
</feature>